<proteinExistence type="predicted"/>
<evidence type="ECO:0000313" key="1">
    <source>
        <dbReference type="EMBL" id="JAD52534.1"/>
    </source>
</evidence>
<sequence>MCLLPNTSFRMAMIRTIKWWEVKLPYQRHTSKLESNLNTHLD</sequence>
<dbReference type="AlphaFoldDB" id="A0A0A9ALG9"/>
<reference evidence="1" key="2">
    <citation type="journal article" date="2015" name="Data Brief">
        <title>Shoot transcriptome of the giant reed, Arundo donax.</title>
        <authorList>
            <person name="Barrero R.A."/>
            <person name="Guerrero F.D."/>
            <person name="Moolhuijzen P."/>
            <person name="Goolsby J.A."/>
            <person name="Tidwell J."/>
            <person name="Bellgard S.E."/>
            <person name="Bellgard M.I."/>
        </authorList>
    </citation>
    <scope>NUCLEOTIDE SEQUENCE</scope>
    <source>
        <tissue evidence="1">Shoot tissue taken approximately 20 cm above the soil surface</tissue>
    </source>
</reference>
<protein>
    <submittedName>
        <fullName evidence="1">Uncharacterized protein</fullName>
    </submittedName>
</protein>
<reference evidence="1" key="1">
    <citation type="submission" date="2014-09" db="EMBL/GenBank/DDBJ databases">
        <authorList>
            <person name="Magalhaes I.L.F."/>
            <person name="Oliveira U."/>
            <person name="Santos F.R."/>
            <person name="Vidigal T.H.D.A."/>
            <person name="Brescovit A.D."/>
            <person name="Santos A.J."/>
        </authorList>
    </citation>
    <scope>NUCLEOTIDE SEQUENCE</scope>
    <source>
        <tissue evidence="1">Shoot tissue taken approximately 20 cm above the soil surface</tissue>
    </source>
</reference>
<dbReference type="EMBL" id="GBRH01245361">
    <property type="protein sequence ID" value="JAD52534.1"/>
    <property type="molecule type" value="Transcribed_RNA"/>
</dbReference>
<name>A0A0A9ALG9_ARUDO</name>
<organism evidence="1">
    <name type="scientific">Arundo donax</name>
    <name type="common">Giant reed</name>
    <name type="synonym">Donax arundinaceus</name>
    <dbReference type="NCBI Taxonomy" id="35708"/>
    <lineage>
        <taxon>Eukaryota</taxon>
        <taxon>Viridiplantae</taxon>
        <taxon>Streptophyta</taxon>
        <taxon>Embryophyta</taxon>
        <taxon>Tracheophyta</taxon>
        <taxon>Spermatophyta</taxon>
        <taxon>Magnoliopsida</taxon>
        <taxon>Liliopsida</taxon>
        <taxon>Poales</taxon>
        <taxon>Poaceae</taxon>
        <taxon>PACMAD clade</taxon>
        <taxon>Arundinoideae</taxon>
        <taxon>Arundineae</taxon>
        <taxon>Arundo</taxon>
    </lineage>
</organism>
<accession>A0A0A9ALG9</accession>